<evidence type="ECO:0000313" key="2">
    <source>
        <dbReference type="EMBL" id="EHK44537.1"/>
    </source>
</evidence>
<gene>
    <name evidence="2" type="ORF">TRIATDRAFT_300687</name>
</gene>
<feature type="signal peptide" evidence="1">
    <location>
        <begin position="1"/>
        <end position="25"/>
    </location>
</feature>
<feature type="non-terminal residue" evidence="2">
    <location>
        <position position="75"/>
    </location>
</feature>
<evidence type="ECO:0000256" key="1">
    <source>
        <dbReference type="SAM" id="SignalP"/>
    </source>
</evidence>
<name>G9NYT1_HYPAI</name>
<keyword evidence="3" id="KW-1185">Reference proteome</keyword>
<organism evidence="2 3">
    <name type="scientific">Hypocrea atroviridis (strain ATCC 20476 / IMI 206040)</name>
    <name type="common">Trichoderma atroviride</name>
    <dbReference type="NCBI Taxonomy" id="452589"/>
    <lineage>
        <taxon>Eukaryota</taxon>
        <taxon>Fungi</taxon>
        <taxon>Dikarya</taxon>
        <taxon>Ascomycota</taxon>
        <taxon>Pezizomycotina</taxon>
        <taxon>Sordariomycetes</taxon>
        <taxon>Hypocreomycetidae</taxon>
        <taxon>Hypocreales</taxon>
        <taxon>Hypocreaceae</taxon>
        <taxon>Trichoderma</taxon>
    </lineage>
</organism>
<accession>G9NYT1</accession>
<keyword evidence="1" id="KW-0732">Signal</keyword>
<dbReference type="AlphaFoldDB" id="G9NYT1"/>
<evidence type="ECO:0008006" key="4">
    <source>
        <dbReference type="Google" id="ProtNLM"/>
    </source>
</evidence>
<feature type="chain" id="PRO_5003524763" description="Secreted protein" evidence="1">
    <location>
        <begin position="26"/>
        <end position="75"/>
    </location>
</feature>
<proteinExistence type="predicted"/>
<dbReference type="HOGENOM" id="CLU_2677752_0_0_1"/>
<comment type="caution">
    <text evidence="2">The sequence shown here is derived from an EMBL/GenBank/DDBJ whole genome shotgun (WGS) entry which is preliminary data.</text>
</comment>
<dbReference type="Proteomes" id="UP000005426">
    <property type="component" value="Unassembled WGS sequence"/>
</dbReference>
<evidence type="ECO:0000313" key="3">
    <source>
        <dbReference type="Proteomes" id="UP000005426"/>
    </source>
</evidence>
<sequence length="75" mass="8549">MMMDVMYSIRPWLLIAVLMPPFATFSQLGEMRCELVYILVGRLPAMMMMQISTLQGFSIDPFSMRSGGLRPRLCA</sequence>
<reference evidence="2 3" key="1">
    <citation type="journal article" date="2011" name="Genome Biol.">
        <title>Comparative genome sequence analysis underscores mycoparasitism as the ancestral life style of Trichoderma.</title>
        <authorList>
            <person name="Kubicek C.P."/>
            <person name="Herrera-Estrella A."/>
            <person name="Seidl-Seiboth V."/>
            <person name="Martinez D.A."/>
            <person name="Druzhinina I.S."/>
            <person name="Thon M."/>
            <person name="Zeilinger S."/>
            <person name="Casas-Flores S."/>
            <person name="Horwitz B.A."/>
            <person name="Mukherjee P.K."/>
            <person name="Mukherjee M."/>
            <person name="Kredics L."/>
            <person name="Alcaraz L.D."/>
            <person name="Aerts A."/>
            <person name="Antal Z."/>
            <person name="Atanasova L."/>
            <person name="Cervantes-Badillo M.G."/>
            <person name="Challacombe J."/>
            <person name="Chertkov O."/>
            <person name="McCluskey K."/>
            <person name="Coulpier F."/>
            <person name="Deshpande N."/>
            <person name="von Doehren H."/>
            <person name="Ebbole D.J."/>
            <person name="Esquivel-Naranjo E.U."/>
            <person name="Fekete E."/>
            <person name="Flipphi M."/>
            <person name="Glaser F."/>
            <person name="Gomez-Rodriguez E.Y."/>
            <person name="Gruber S."/>
            <person name="Han C."/>
            <person name="Henrissat B."/>
            <person name="Hermosa R."/>
            <person name="Hernandez-Onate M."/>
            <person name="Karaffa L."/>
            <person name="Kosti I."/>
            <person name="Le Crom S."/>
            <person name="Lindquist E."/>
            <person name="Lucas S."/>
            <person name="Luebeck M."/>
            <person name="Luebeck P.S."/>
            <person name="Margeot A."/>
            <person name="Metz B."/>
            <person name="Misra M."/>
            <person name="Nevalainen H."/>
            <person name="Omann M."/>
            <person name="Packer N."/>
            <person name="Perrone G."/>
            <person name="Uresti-Rivera E.E."/>
            <person name="Salamov A."/>
            <person name="Schmoll M."/>
            <person name="Seiboth B."/>
            <person name="Shapiro H."/>
            <person name="Sukno S."/>
            <person name="Tamayo-Ramos J.A."/>
            <person name="Tisch D."/>
            <person name="Wiest A."/>
            <person name="Wilkinson H.H."/>
            <person name="Zhang M."/>
            <person name="Coutinho P.M."/>
            <person name="Kenerley C.M."/>
            <person name="Monte E."/>
            <person name="Baker S.E."/>
            <person name="Grigoriev I.V."/>
        </authorList>
    </citation>
    <scope>NUCLEOTIDE SEQUENCE [LARGE SCALE GENOMIC DNA]</scope>
    <source>
        <strain evidence="3">ATCC 20476 / IMI 206040</strain>
    </source>
</reference>
<protein>
    <recommendedName>
        <fullName evidence="4">Secreted protein</fullName>
    </recommendedName>
</protein>
<dbReference type="EMBL" id="ABDG02000025">
    <property type="protein sequence ID" value="EHK44537.1"/>
    <property type="molecule type" value="Genomic_DNA"/>
</dbReference>